<comment type="caution">
    <text evidence="11">The sequence shown here is derived from an EMBL/GenBank/DDBJ whole genome shotgun (WGS) entry which is preliminary data.</text>
</comment>
<dbReference type="Gene3D" id="3.30.70.100">
    <property type="match status" value="1"/>
</dbReference>
<dbReference type="Gene3D" id="1.10.287.1260">
    <property type="match status" value="1"/>
</dbReference>
<gene>
    <name evidence="11" type="ORF">A2Z86_11245</name>
</gene>
<evidence type="ECO:0000259" key="10">
    <source>
        <dbReference type="Pfam" id="PF21088"/>
    </source>
</evidence>
<evidence type="ECO:0000256" key="7">
    <source>
        <dbReference type="SAM" id="Phobius"/>
    </source>
</evidence>
<keyword evidence="6 7" id="KW-0472">Membrane</keyword>
<feature type="transmembrane region" description="Helical" evidence="7">
    <location>
        <begin position="20"/>
        <end position="44"/>
    </location>
</feature>
<feature type="domain" description="Mechanosensitive ion channel transmembrane helices 2/3" evidence="10">
    <location>
        <begin position="59"/>
        <end position="100"/>
    </location>
</feature>
<feature type="domain" description="Mechanosensitive ion channel MscS" evidence="8">
    <location>
        <begin position="102"/>
        <end position="167"/>
    </location>
</feature>
<proteinExistence type="inferred from homology"/>
<dbReference type="InterPro" id="IPR011066">
    <property type="entry name" value="MscS_channel_C_sf"/>
</dbReference>
<name>A0A1F5YHV9_9BACT</name>
<dbReference type="InterPro" id="IPR049278">
    <property type="entry name" value="MS_channel_C"/>
</dbReference>
<protein>
    <submittedName>
        <fullName evidence="11">Mechanosensitive ion channel protein</fullName>
    </submittedName>
</protein>
<feature type="transmembrane region" description="Helical" evidence="7">
    <location>
        <begin position="80"/>
        <end position="99"/>
    </location>
</feature>
<sequence length="280" mass="31086">MTHTYDWIVNFFTHERILSLIRSGVILAAGLLLARLLAGSIARMLSRYTSQPQQVLLRKIVFYLLAAVVVASSLRELGFQLSVLLGAAGVLTVALGFAAQTSASNIISGLFLLADRPFQIGDVIQVGETTGVVNSIELISVKLRTFQNALVRIPNEELIKSQVINLTSYPIRRIDIEVGVAYKENISRVRELLLEVADRNPLCLEEPAPLFIFKGYGESSLDLLFCVWCAKDNFLQLMNSIQEEIKLAFDKHNIEIPFPQRTLNVGAATEPFAVRLVEKS</sequence>
<feature type="transmembrane region" description="Helical" evidence="7">
    <location>
        <begin position="56"/>
        <end position="74"/>
    </location>
</feature>
<dbReference type="AlphaFoldDB" id="A0A1F5YHV9"/>
<dbReference type="InterPro" id="IPR023408">
    <property type="entry name" value="MscS_beta-dom_sf"/>
</dbReference>
<dbReference type="GO" id="GO:0005886">
    <property type="term" value="C:plasma membrane"/>
    <property type="evidence" value="ECO:0007669"/>
    <property type="project" value="UniProtKB-SubCell"/>
</dbReference>
<comment type="subcellular location">
    <subcellularLocation>
        <location evidence="1">Cell membrane</location>
        <topology evidence="1">Multi-pass membrane protein</topology>
    </subcellularLocation>
</comment>
<dbReference type="InterPro" id="IPR049142">
    <property type="entry name" value="MS_channel_1st"/>
</dbReference>
<feature type="domain" description="Mechanosensitive ion channel MscS C-terminal" evidence="9">
    <location>
        <begin position="174"/>
        <end position="256"/>
    </location>
</feature>
<dbReference type="Pfam" id="PF00924">
    <property type="entry name" value="MS_channel_2nd"/>
    <property type="match status" value="1"/>
</dbReference>
<accession>A0A1F5YHV9</accession>
<reference evidence="11 12" key="1">
    <citation type="journal article" date="2016" name="Nat. Commun.">
        <title>Thousands of microbial genomes shed light on interconnected biogeochemical processes in an aquifer system.</title>
        <authorList>
            <person name="Anantharaman K."/>
            <person name="Brown C.T."/>
            <person name="Hug L.A."/>
            <person name="Sharon I."/>
            <person name="Castelle C.J."/>
            <person name="Probst A.J."/>
            <person name="Thomas B.C."/>
            <person name="Singh A."/>
            <person name="Wilkins M.J."/>
            <person name="Karaoz U."/>
            <person name="Brodie E.L."/>
            <person name="Williams K.H."/>
            <person name="Hubbard S.S."/>
            <person name="Banfield J.F."/>
        </authorList>
    </citation>
    <scope>NUCLEOTIDE SEQUENCE [LARGE SCALE GENOMIC DNA]</scope>
</reference>
<evidence type="ECO:0000259" key="9">
    <source>
        <dbReference type="Pfam" id="PF21082"/>
    </source>
</evidence>
<dbReference type="Gene3D" id="2.30.30.60">
    <property type="match status" value="1"/>
</dbReference>
<evidence type="ECO:0000256" key="1">
    <source>
        <dbReference type="ARBA" id="ARBA00004651"/>
    </source>
</evidence>
<evidence type="ECO:0000256" key="4">
    <source>
        <dbReference type="ARBA" id="ARBA00022692"/>
    </source>
</evidence>
<dbReference type="InterPro" id="IPR006685">
    <property type="entry name" value="MscS_channel_2nd"/>
</dbReference>
<keyword evidence="4 7" id="KW-0812">Transmembrane</keyword>
<dbReference type="InterPro" id="IPR010920">
    <property type="entry name" value="LSM_dom_sf"/>
</dbReference>
<dbReference type="PANTHER" id="PTHR30221:SF20">
    <property type="entry name" value="SMALL-CONDUCTANCE MECHANOSENSITIVE CHANNEL"/>
    <property type="match status" value="1"/>
</dbReference>
<dbReference type="InterPro" id="IPR011014">
    <property type="entry name" value="MscS_channel_TM-2"/>
</dbReference>
<evidence type="ECO:0000256" key="6">
    <source>
        <dbReference type="ARBA" id="ARBA00023136"/>
    </source>
</evidence>
<dbReference type="Pfam" id="PF21088">
    <property type="entry name" value="MS_channel_1st"/>
    <property type="match status" value="1"/>
</dbReference>
<dbReference type="PANTHER" id="PTHR30221">
    <property type="entry name" value="SMALL-CONDUCTANCE MECHANOSENSITIVE CHANNEL"/>
    <property type="match status" value="1"/>
</dbReference>
<dbReference type="EMBL" id="MFIV01000015">
    <property type="protein sequence ID" value="OGF99673.1"/>
    <property type="molecule type" value="Genomic_DNA"/>
</dbReference>
<comment type="similarity">
    <text evidence="2">Belongs to the MscS (TC 1.A.23) family.</text>
</comment>
<organism evidence="11 12">
    <name type="scientific">Candidatus Glassbacteria bacterium GWA2_58_10</name>
    <dbReference type="NCBI Taxonomy" id="1817865"/>
    <lineage>
        <taxon>Bacteria</taxon>
        <taxon>Candidatus Glassiibacteriota</taxon>
    </lineage>
</organism>
<dbReference type="GO" id="GO:0008381">
    <property type="term" value="F:mechanosensitive monoatomic ion channel activity"/>
    <property type="evidence" value="ECO:0007669"/>
    <property type="project" value="InterPro"/>
</dbReference>
<evidence type="ECO:0000256" key="5">
    <source>
        <dbReference type="ARBA" id="ARBA00022989"/>
    </source>
</evidence>
<evidence type="ECO:0000313" key="12">
    <source>
        <dbReference type="Proteomes" id="UP000176992"/>
    </source>
</evidence>
<evidence type="ECO:0000256" key="3">
    <source>
        <dbReference type="ARBA" id="ARBA00022475"/>
    </source>
</evidence>
<dbReference type="SUPFAM" id="SSF82689">
    <property type="entry name" value="Mechanosensitive channel protein MscS (YggB), C-terminal domain"/>
    <property type="match status" value="1"/>
</dbReference>
<dbReference type="Proteomes" id="UP000176992">
    <property type="component" value="Unassembled WGS sequence"/>
</dbReference>
<keyword evidence="3" id="KW-1003">Cell membrane</keyword>
<evidence type="ECO:0000256" key="2">
    <source>
        <dbReference type="ARBA" id="ARBA00008017"/>
    </source>
</evidence>
<keyword evidence="5 7" id="KW-1133">Transmembrane helix</keyword>
<dbReference type="InterPro" id="IPR045275">
    <property type="entry name" value="MscS_archaea/bacteria_type"/>
</dbReference>
<dbReference type="SUPFAM" id="SSF50182">
    <property type="entry name" value="Sm-like ribonucleoproteins"/>
    <property type="match status" value="1"/>
</dbReference>
<evidence type="ECO:0000259" key="8">
    <source>
        <dbReference type="Pfam" id="PF00924"/>
    </source>
</evidence>
<dbReference type="Pfam" id="PF21082">
    <property type="entry name" value="MS_channel_3rd"/>
    <property type="match status" value="1"/>
</dbReference>
<dbReference type="SUPFAM" id="SSF82861">
    <property type="entry name" value="Mechanosensitive channel protein MscS (YggB), transmembrane region"/>
    <property type="match status" value="1"/>
</dbReference>
<evidence type="ECO:0000313" key="11">
    <source>
        <dbReference type="EMBL" id="OGF99673.1"/>
    </source>
</evidence>